<name>A0A0F9XCW9_9ZZZZ</name>
<evidence type="ECO:0000313" key="1">
    <source>
        <dbReference type="EMBL" id="KKN96816.1"/>
    </source>
</evidence>
<dbReference type="AlphaFoldDB" id="A0A0F9XCW9"/>
<protein>
    <submittedName>
        <fullName evidence="1">Uncharacterized protein</fullName>
    </submittedName>
</protein>
<comment type="caution">
    <text evidence="1">The sequence shown here is derived from an EMBL/GenBank/DDBJ whole genome shotgun (WGS) entry which is preliminary data.</text>
</comment>
<proteinExistence type="predicted"/>
<gene>
    <name evidence="1" type="ORF">LCGC14_0164600</name>
</gene>
<accession>A0A0F9XCW9</accession>
<sequence length="90" mass="10353">MTNEHKDGWKPSLTSKCAVCNERRAEINLNSVTGHTGQYYDMSPEAMSQTLRFCKNSTKCREVAGAMVRLKMPYDHPECWRAEQKKLDGR</sequence>
<dbReference type="EMBL" id="LAZR01000062">
    <property type="protein sequence ID" value="KKN96816.1"/>
    <property type="molecule type" value="Genomic_DNA"/>
</dbReference>
<reference evidence="1" key="1">
    <citation type="journal article" date="2015" name="Nature">
        <title>Complex archaea that bridge the gap between prokaryotes and eukaryotes.</title>
        <authorList>
            <person name="Spang A."/>
            <person name="Saw J.H."/>
            <person name="Jorgensen S.L."/>
            <person name="Zaremba-Niedzwiedzka K."/>
            <person name="Martijn J."/>
            <person name="Lind A.E."/>
            <person name="van Eijk R."/>
            <person name="Schleper C."/>
            <person name="Guy L."/>
            <person name="Ettema T.J."/>
        </authorList>
    </citation>
    <scope>NUCLEOTIDE SEQUENCE</scope>
</reference>
<organism evidence="1">
    <name type="scientific">marine sediment metagenome</name>
    <dbReference type="NCBI Taxonomy" id="412755"/>
    <lineage>
        <taxon>unclassified sequences</taxon>
        <taxon>metagenomes</taxon>
        <taxon>ecological metagenomes</taxon>
    </lineage>
</organism>